<gene>
    <name evidence="2" type="ordered locus">Sterm_0913</name>
</gene>
<organism evidence="2 3">
    <name type="scientific">Sebaldella termitidis (strain ATCC 33386 / NCTC 11300)</name>
    <dbReference type="NCBI Taxonomy" id="526218"/>
    <lineage>
        <taxon>Bacteria</taxon>
        <taxon>Fusobacteriati</taxon>
        <taxon>Fusobacteriota</taxon>
        <taxon>Fusobacteriia</taxon>
        <taxon>Fusobacteriales</taxon>
        <taxon>Leptotrichiaceae</taxon>
        <taxon>Sebaldella</taxon>
    </lineage>
</organism>
<evidence type="ECO:0000313" key="2">
    <source>
        <dbReference type="EMBL" id="ACZ07781.1"/>
    </source>
</evidence>
<dbReference type="PANTHER" id="PTHR36833:SF1">
    <property type="entry name" value="INTEGRAL MEMBRANE TRANSPORT PROTEIN"/>
    <property type="match status" value="1"/>
</dbReference>
<proteinExistence type="predicted"/>
<dbReference type="STRING" id="526218.Sterm_0913"/>
<feature type="transmembrane region" description="Helical" evidence="1">
    <location>
        <begin position="142"/>
        <end position="162"/>
    </location>
</feature>
<dbReference type="EMBL" id="CP001739">
    <property type="protein sequence ID" value="ACZ07781.1"/>
    <property type="molecule type" value="Genomic_DNA"/>
</dbReference>
<keyword evidence="3" id="KW-1185">Reference proteome</keyword>
<keyword evidence="1" id="KW-0812">Transmembrane</keyword>
<feature type="transmembrane region" description="Helical" evidence="1">
    <location>
        <begin position="203"/>
        <end position="225"/>
    </location>
</feature>
<dbReference type="KEGG" id="str:Sterm_0913"/>
<feature type="transmembrane region" description="Helical" evidence="1">
    <location>
        <begin position="21"/>
        <end position="43"/>
    </location>
</feature>
<evidence type="ECO:0008006" key="4">
    <source>
        <dbReference type="Google" id="ProtNLM"/>
    </source>
</evidence>
<sequence>MIIKNLRFIFTLLKLKFSRMMVFRFDFFGAFFVDSSLFILQLLMFEAIYSSVDSIGGFRRGDMIIFIGTFSLINAINMTIFFFGTYDIPRKIREGELDYYITKPVNPLFRMTFENINPGSFPLIIASGFIIFYGISVLDLKISAVGMAVYMIWVLMMTLLWYDISIILRTVSFFTFSSAAMEQLEENLLPLNMKLPGVAYKGIFRFLFYFVFPYGIMATFPTQYLTGTLSWLGMVYGAVLTCCFTLFMLWFWKTGLRNYKSASS</sequence>
<dbReference type="AlphaFoldDB" id="D1AR93"/>
<evidence type="ECO:0000313" key="3">
    <source>
        <dbReference type="Proteomes" id="UP000000845"/>
    </source>
</evidence>
<dbReference type="HOGENOM" id="CLU_071040_0_1_0"/>
<accession>D1AR93</accession>
<keyword evidence="1" id="KW-1133">Transmembrane helix</keyword>
<dbReference type="PANTHER" id="PTHR36833">
    <property type="entry name" value="SLR0610 PROTEIN-RELATED"/>
    <property type="match status" value="1"/>
</dbReference>
<dbReference type="RefSeq" id="WP_012860377.1">
    <property type="nucleotide sequence ID" value="NC_013517.1"/>
</dbReference>
<protein>
    <recommendedName>
        <fullName evidence="4">ABC transporter permease protein</fullName>
    </recommendedName>
</protein>
<evidence type="ECO:0000256" key="1">
    <source>
        <dbReference type="SAM" id="Phobius"/>
    </source>
</evidence>
<feature type="transmembrane region" description="Helical" evidence="1">
    <location>
        <begin position="63"/>
        <end position="83"/>
    </location>
</feature>
<reference evidence="3" key="1">
    <citation type="submission" date="2009-09" db="EMBL/GenBank/DDBJ databases">
        <title>The complete chromosome of Sebaldella termitidis ATCC 33386.</title>
        <authorList>
            <consortium name="US DOE Joint Genome Institute (JGI-PGF)"/>
            <person name="Lucas S."/>
            <person name="Copeland A."/>
            <person name="Lapidus A."/>
            <person name="Glavina del Rio T."/>
            <person name="Dalin E."/>
            <person name="Tice H."/>
            <person name="Bruce D."/>
            <person name="Goodwin L."/>
            <person name="Pitluck S."/>
            <person name="Kyrpides N."/>
            <person name="Mavromatis K."/>
            <person name="Ivanova N."/>
            <person name="Mikhailova N."/>
            <person name="Sims D."/>
            <person name="Meincke L."/>
            <person name="Brettin T."/>
            <person name="Detter J.C."/>
            <person name="Han C."/>
            <person name="Larimer F."/>
            <person name="Land M."/>
            <person name="Hauser L."/>
            <person name="Markowitz V."/>
            <person name="Cheng J.F."/>
            <person name="Hugenholtz P."/>
            <person name="Woyke T."/>
            <person name="Wu D."/>
            <person name="Eisen J.A."/>
        </authorList>
    </citation>
    <scope>NUCLEOTIDE SEQUENCE [LARGE SCALE GENOMIC DNA]</scope>
    <source>
        <strain evidence="3">ATCC 33386 / NCTC 11300</strain>
    </source>
</reference>
<dbReference type="InterPro" id="IPR010390">
    <property type="entry name" value="ABC-2_transporter-like"/>
</dbReference>
<name>D1AR93_SEBTE</name>
<keyword evidence="1" id="KW-0472">Membrane</keyword>
<reference evidence="2 3" key="2">
    <citation type="journal article" date="2010" name="Stand. Genomic Sci.">
        <title>Complete genome sequence of Sebaldella termitidis type strain (NCTC 11300).</title>
        <authorList>
            <person name="Harmon-Smith M."/>
            <person name="Celia L."/>
            <person name="Chertkov O."/>
            <person name="Lapidus A."/>
            <person name="Copeland A."/>
            <person name="Glavina Del Rio T."/>
            <person name="Nolan M."/>
            <person name="Lucas S."/>
            <person name="Tice H."/>
            <person name="Cheng J.F."/>
            <person name="Han C."/>
            <person name="Detter J.C."/>
            <person name="Bruce D."/>
            <person name="Goodwin L."/>
            <person name="Pitluck S."/>
            <person name="Pati A."/>
            <person name="Liolios K."/>
            <person name="Ivanova N."/>
            <person name="Mavromatis K."/>
            <person name="Mikhailova N."/>
            <person name="Chen A."/>
            <person name="Palaniappan K."/>
            <person name="Land M."/>
            <person name="Hauser L."/>
            <person name="Chang Y.J."/>
            <person name="Jeffries C.D."/>
            <person name="Brettin T."/>
            <person name="Goker M."/>
            <person name="Beck B."/>
            <person name="Bristow J."/>
            <person name="Eisen J.A."/>
            <person name="Markowitz V."/>
            <person name="Hugenholtz P."/>
            <person name="Kyrpides N.C."/>
            <person name="Klenk H.P."/>
            <person name="Chen F."/>
        </authorList>
    </citation>
    <scope>NUCLEOTIDE SEQUENCE [LARGE SCALE GENOMIC DNA]</scope>
    <source>
        <strain evidence="3">ATCC 33386 / NCTC 11300</strain>
    </source>
</reference>
<feature type="transmembrane region" description="Helical" evidence="1">
    <location>
        <begin position="231"/>
        <end position="252"/>
    </location>
</feature>
<dbReference type="eggNOG" id="COG3694">
    <property type="taxonomic scope" value="Bacteria"/>
</dbReference>
<feature type="transmembrane region" description="Helical" evidence="1">
    <location>
        <begin position="119"/>
        <end position="136"/>
    </location>
</feature>
<dbReference type="Proteomes" id="UP000000845">
    <property type="component" value="Chromosome"/>
</dbReference>
<dbReference type="Pfam" id="PF06182">
    <property type="entry name" value="ABC2_membrane_6"/>
    <property type="match status" value="1"/>
</dbReference>